<dbReference type="Pfam" id="PF22590">
    <property type="entry name" value="Cas3-like_C_2"/>
    <property type="match status" value="1"/>
</dbReference>
<dbReference type="Gene3D" id="3.40.50.300">
    <property type="entry name" value="P-loop containing nucleotide triphosphate hydrolases"/>
    <property type="match status" value="2"/>
</dbReference>
<dbReference type="GO" id="GO:0005524">
    <property type="term" value="F:ATP binding"/>
    <property type="evidence" value="ECO:0007669"/>
    <property type="project" value="UniProtKB-KW"/>
</dbReference>
<dbReference type="PROSITE" id="PS51643">
    <property type="entry name" value="HD_CAS3"/>
    <property type="match status" value="1"/>
</dbReference>
<dbReference type="PROSITE" id="PS51192">
    <property type="entry name" value="HELICASE_ATP_BIND_1"/>
    <property type="match status" value="1"/>
</dbReference>
<keyword evidence="4" id="KW-0479">Metal-binding</keyword>
<keyword evidence="14" id="KW-1185">Reference proteome</keyword>
<dbReference type="NCBIfam" id="TIGR01587">
    <property type="entry name" value="cas3_core"/>
    <property type="match status" value="1"/>
</dbReference>
<dbReference type="InterPro" id="IPR001650">
    <property type="entry name" value="Helicase_C-like"/>
</dbReference>
<dbReference type="InterPro" id="IPR027417">
    <property type="entry name" value="P-loop_NTPase"/>
</dbReference>
<evidence type="ECO:0000259" key="11">
    <source>
        <dbReference type="PROSITE" id="PS51194"/>
    </source>
</evidence>
<comment type="similarity">
    <text evidence="1">In the N-terminal section; belongs to the CRISPR-associated nuclease Cas3-HD family.</text>
</comment>
<keyword evidence="3" id="KW-0540">Nuclease</keyword>
<evidence type="ECO:0000256" key="6">
    <source>
        <dbReference type="ARBA" id="ARBA00022801"/>
    </source>
</evidence>
<dbReference type="GO" id="GO:0051607">
    <property type="term" value="P:defense response to virus"/>
    <property type="evidence" value="ECO:0007669"/>
    <property type="project" value="UniProtKB-KW"/>
</dbReference>
<dbReference type="GO" id="GO:0005829">
    <property type="term" value="C:cytosol"/>
    <property type="evidence" value="ECO:0007669"/>
    <property type="project" value="TreeGrafter"/>
</dbReference>
<evidence type="ECO:0000259" key="12">
    <source>
        <dbReference type="PROSITE" id="PS51643"/>
    </source>
</evidence>
<evidence type="ECO:0000256" key="8">
    <source>
        <dbReference type="ARBA" id="ARBA00022840"/>
    </source>
</evidence>
<reference evidence="13" key="1">
    <citation type="submission" date="2023-06" db="EMBL/GenBank/DDBJ databases">
        <title>Genome sequence of Methanosarcinaceae archaeon Ag5.</title>
        <authorList>
            <person name="Protasov E."/>
            <person name="Platt K."/>
            <person name="Poehlein A."/>
            <person name="Daniel R."/>
            <person name="Brune A."/>
        </authorList>
    </citation>
    <scope>NUCLEOTIDE SEQUENCE</scope>
    <source>
        <strain evidence="13">Ag5</strain>
    </source>
</reference>
<evidence type="ECO:0000256" key="4">
    <source>
        <dbReference type="ARBA" id="ARBA00022723"/>
    </source>
</evidence>
<dbReference type="EMBL" id="JAWDKD010000026">
    <property type="protein sequence ID" value="MDV0447843.1"/>
    <property type="molecule type" value="Genomic_DNA"/>
</dbReference>
<dbReference type="GO" id="GO:0003676">
    <property type="term" value="F:nucleic acid binding"/>
    <property type="evidence" value="ECO:0007669"/>
    <property type="project" value="InterPro"/>
</dbReference>
<dbReference type="InterPro" id="IPR050079">
    <property type="entry name" value="DEAD_box_RNA_helicase"/>
</dbReference>
<dbReference type="GO" id="GO:0016787">
    <property type="term" value="F:hydrolase activity"/>
    <property type="evidence" value="ECO:0007669"/>
    <property type="project" value="UniProtKB-KW"/>
</dbReference>
<comment type="similarity">
    <text evidence="2">In the central section; belongs to the CRISPR-associated helicase Cas3 family.</text>
</comment>
<dbReference type="Gene3D" id="1.10.3210.30">
    <property type="match status" value="1"/>
</dbReference>
<evidence type="ECO:0000259" key="10">
    <source>
        <dbReference type="PROSITE" id="PS51192"/>
    </source>
</evidence>
<dbReference type="PROSITE" id="PS51194">
    <property type="entry name" value="HELICASE_CTER"/>
    <property type="match status" value="1"/>
</dbReference>
<dbReference type="SMART" id="SM00490">
    <property type="entry name" value="HELICc"/>
    <property type="match status" value="1"/>
</dbReference>
<dbReference type="GO" id="GO:0003724">
    <property type="term" value="F:RNA helicase activity"/>
    <property type="evidence" value="ECO:0007669"/>
    <property type="project" value="TreeGrafter"/>
</dbReference>
<feature type="domain" description="Helicase C-terminal" evidence="11">
    <location>
        <begin position="461"/>
        <end position="617"/>
    </location>
</feature>
<dbReference type="InterPro" id="IPR006474">
    <property type="entry name" value="Helicase_Cas3_CRISPR-ass_core"/>
</dbReference>
<dbReference type="RefSeq" id="WP_338100292.1">
    <property type="nucleotide sequence ID" value="NZ_JAWDKD010000026.1"/>
</dbReference>
<dbReference type="GO" id="GO:0140097">
    <property type="term" value="F:catalytic activity, acting on DNA"/>
    <property type="evidence" value="ECO:0007669"/>
    <property type="project" value="UniProtKB-ARBA"/>
</dbReference>
<dbReference type="SMART" id="SM00487">
    <property type="entry name" value="DEXDc"/>
    <property type="match status" value="1"/>
</dbReference>
<dbReference type="PANTHER" id="PTHR47959:SF16">
    <property type="entry name" value="CRISPR-ASSOCIATED NUCLEASE_HELICASE CAS3-RELATED"/>
    <property type="match status" value="1"/>
</dbReference>
<evidence type="ECO:0000256" key="5">
    <source>
        <dbReference type="ARBA" id="ARBA00022741"/>
    </source>
</evidence>
<dbReference type="CDD" id="cd09641">
    <property type="entry name" value="Cas3''_I"/>
    <property type="match status" value="1"/>
</dbReference>
<keyword evidence="7" id="KW-0347">Helicase</keyword>
<evidence type="ECO:0000256" key="9">
    <source>
        <dbReference type="ARBA" id="ARBA00023118"/>
    </source>
</evidence>
<feature type="domain" description="HD Cas3-type" evidence="12">
    <location>
        <begin position="6"/>
        <end position="208"/>
    </location>
</feature>
<keyword evidence="5" id="KW-0547">Nucleotide-binding</keyword>
<dbReference type="Pfam" id="PF00270">
    <property type="entry name" value="DEAD"/>
    <property type="match status" value="1"/>
</dbReference>
<feature type="domain" description="Helicase ATP-binding" evidence="10">
    <location>
        <begin position="238"/>
        <end position="434"/>
    </location>
</feature>
<dbReference type="GO" id="GO:0046872">
    <property type="term" value="F:metal ion binding"/>
    <property type="evidence" value="ECO:0007669"/>
    <property type="project" value="UniProtKB-KW"/>
</dbReference>
<dbReference type="InterPro" id="IPR011545">
    <property type="entry name" value="DEAD/DEAH_box_helicase_dom"/>
</dbReference>
<dbReference type="Pfam" id="PF18019">
    <property type="entry name" value="Cas3_HD"/>
    <property type="match status" value="1"/>
</dbReference>
<dbReference type="InterPro" id="IPR054712">
    <property type="entry name" value="Cas3-like_dom"/>
</dbReference>
<evidence type="ECO:0000256" key="1">
    <source>
        <dbReference type="ARBA" id="ARBA00006847"/>
    </source>
</evidence>
<dbReference type="InterPro" id="IPR006483">
    <property type="entry name" value="CRISPR-assoc_Cas3_HD"/>
</dbReference>
<dbReference type="PANTHER" id="PTHR47959">
    <property type="entry name" value="ATP-DEPENDENT RNA HELICASE RHLE-RELATED"/>
    <property type="match status" value="1"/>
</dbReference>
<dbReference type="InterPro" id="IPR014001">
    <property type="entry name" value="Helicase_ATP-bd"/>
</dbReference>
<evidence type="ECO:0008006" key="15">
    <source>
        <dbReference type="Google" id="ProtNLM"/>
    </source>
</evidence>
<organism evidence="13 14">
    <name type="scientific">Methanolapillus africanus</name>
    <dbReference type="NCBI Taxonomy" id="3028297"/>
    <lineage>
        <taxon>Archaea</taxon>
        <taxon>Methanobacteriati</taxon>
        <taxon>Methanobacteriota</taxon>
        <taxon>Stenosarchaea group</taxon>
        <taxon>Methanomicrobia</taxon>
        <taxon>Methanosarcinales</taxon>
        <taxon>Methanosarcinaceae</taxon>
        <taxon>Methanolapillus</taxon>
    </lineage>
</organism>
<proteinExistence type="inferred from homology"/>
<dbReference type="NCBIfam" id="TIGR01596">
    <property type="entry name" value="cas3_HD"/>
    <property type="match status" value="1"/>
</dbReference>
<dbReference type="AlphaFoldDB" id="A0AAE4MMK9"/>
<dbReference type="GO" id="GO:0004518">
    <property type="term" value="F:nuclease activity"/>
    <property type="evidence" value="ECO:0007669"/>
    <property type="project" value="UniProtKB-KW"/>
</dbReference>
<dbReference type="InterPro" id="IPR038257">
    <property type="entry name" value="CRISPR-assoc_Cas3_HD_sf"/>
</dbReference>
<evidence type="ECO:0000256" key="7">
    <source>
        <dbReference type="ARBA" id="ARBA00022806"/>
    </source>
</evidence>
<comment type="caution">
    <text evidence="13">The sequence shown here is derived from an EMBL/GenBank/DDBJ whole genome shotgun (WGS) entry which is preliminary data.</text>
</comment>
<keyword evidence="8" id="KW-0067">ATP-binding</keyword>
<keyword evidence="9" id="KW-0051">Antiviral defense</keyword>
<gene>
    <name evidence="13" type="ORF">MsAg5_17600</name>
</gene>
<evidence type="ECO:0000256" key="2">
    <source>
        <dbReference type="ARBA" id="ARBA00009046"/>
    </source>
</evidence>
<dbReference type="Proteomes" id="UP001271789">
    <property type="component" value="Unassembled WGS sequence"/>
</dbReference>
<protein>
    <recommendedName>
        <fullName evidence="15">CRISPR-associated helicase Cas3</fullName>
    </recommendedName>
</protein>
<evidence type="ECO:0000256" key="3">
    <source>
        <dbReference type="ARBA" id="ARBA00022722"/>
    </source>
</evidence>
<dbReference type="SUPFAM" id="SSF52540">
    <property type="entry name" value="P-loop containing nucleoside triphosphate hydrolases"/>
    <property type="match status" value="1"/>
</dbReference>
<keyword evidence="6" id="KW-0378">Hydrolase</keyword>
<evidence type="ECO:0000313" key="13">
    <source>
        <dbReference type="EMBL" id="MDV0447843.1"/>
    </source>
</evidence>
<evidence type="ECO:0000313" key="14">
    <source>
        <dbReference type="Proteomes" id="UP001271789"/>
    </source>
</evidence>
<accession>A0AAE4MMK9</accession>
<name>A0AAE4MMK9_9EURY</name>
<sequence>MELLAKSNPELSLKEHIDDCLNIQKQLHQLIPNIPVGREDFWDLLSISMICHDLGKAHPEFQKKLKNENNNWWFQRHELLSLPFVWSLTLTPEQKNYISFSIAGHHKDLDKLFGFVSKCYQPKIDFGDDSDGRLNFAEEFEKIDFQKVSNLLDQYPIEISQSQTIKTSINVYDLVKQYKRQSVDLNSYSDDFFIKLLLVGATKQCDHLASAGIKTLNSLDPCDFDYLSDLKSPYLHQIGCLGINGNAILNAPTGSGKTEAAFFWLKNQMDCYGQGRVFYILPFTASINAMFERLNQKIDATPEKVGMVHGKLEEYLEQKFSEDYENPEMDETKRKQLTEEFKTLVTPVKIVTPFQLLKYFFGIKGFEKGLFELTGSYLIFDEIHAYDPRVFAQIIVLLRFVTQKLNAKVLVMTATLPTFMRIQIENAIGDHTFLQAEDSLYDSFNRHRVKLMTGRLRCHLKLIQEKLDVGKKVLVVCNTVAESQYVYKNLKSENKVLIHGSFNSEDRFEKEKQLKEEKTMLLVGTQAIEVSLDIDFDVIFSEPAPLDALIQRFGRINRKREKGICECFVFTERNKNDSFIYPEEEIIRTLDVLKKIELDQDGLIREKELQEMMDFVYPSWNEKEQKIFEDTICILEDFVLNELSPLKYTPESEDQYYEQFKGVKVLPIACSKKYRQYLENNQFVKANGLLIQITEPRFVGMIKNNDIERDYFSYEVKGKETVKDKFVYVIKRRYDPELGLLINEEEYGGKDNIGL</sequence>